<dbReference type="InterPro" id="IPR050275">
    <property type="entry name" value="PGM_Phosphatase"/>
</dbReference>
<dbReference type="PANTHER" id="PTHR48100:SF1">
    <property type="entry name" value="HISTIDINE PHOSPHATASE FAMILY PROTEIN-RELATED"/>
    <property type="match status" value="1"/>
</dbReference>
<dbReference type="eggNOG" id="COG0406">
    <property type="taxonomic scope" value="Bacteria"/>
</dbReference>
<dbReference type="AlphaFoldDB" id="A0A1X0VFR2"/>
<dbReference type="GeneID" id="97230130"/>
<dbReference type="STRING" id="33968.BMS77_02370"/>
<sequence length="217" mass="24536">MTKFYFVRHGQTEWNLERRFQGGNGDSELLPSSYADMKKVGGFLSDVKFAHIYASPIKRARITATKIAQFLKASPALSLRSNLAEVGLGEWEGELVANVQERYPEAYNNYRHDLNQFEGQEFGGEGYTKATKRFVRVIKDIAQQYPNDNILIVSHGMALSFGLNGLLQQPRMSIRERGGLSNTSTTVLSTVDGEHYQIEDWNNTSYLNKKQDDSTTI</sequence>
<evidence type="ECO:0000313" key="4">
    <source>
        <dbReference type="Proteomes" id="UP000192288"/>
    </source>
</evidence>
<proteinExistence type="predicted"/>
<accession>A0A1X0VFR2</accession>
<dbReference type="RefSeq" id="WP_080519022.1">
    <property type="nucleotide sequence ID" value="NZ_MPLS01000002.1"/>
</dbReference>
<gene>
    <name evidence="3" type="ORF">BMR96_00835</name>
</gene>
<dbReference type="Pfam" id="PF00300">
    <property type="entry name" value="His_Phos_1"/>
    <property type="match status" value="1"/>
</dbReference>
<organism evidence="3 4">
    <name type="scientific">Leuconostoc pseudomesenteroides</name>
    <dbReference type="NCBI Taxonomy" id="33968"/>
    <lineage>
        <taxon>Bacteria</taxon>
        <taxon>Bacillati</taxon>
        <taxon>Bacillota</taxon>
        <taxon>Bacilli</taxon>
        <taxon>Lactobacillales</taxon>
        <taxon>Lactobacillaceae</taxon>
        <taxon>Leuconostoc</taxon>
    </lineage>
</organism>
<evidence type="ECO:0000256" key="2">
    <source>
        <dbReference type="PIRSR" id="PIRSR613078-2"/>
    </source>
</evidence>
<feature type="binding site" evidence="2">
    <location>
        <position position="59"/>
    </location>
    <ligand>
        <name>substrate</name>
    </ligand>
</feature>
<dbReference type="InterPro" id="IPR029033">
    <property type="entry name" value="His_PPase_superfam"/>
</dbReference>
<feature type="binding site" evidence="2">
    <location>
        <begin position="8"/>
        <end position="15"/>
    </location>
    <ligand>
        <name>substrate</name>
    </ligand>
</feature>
<dbReference type="Gene3D" id="3.40.50.1240">
    <property type="entry name" value="Phosphoglycerate mutase-like"/>
    <property type="match status" value="1"/>
</dbReference>
<dbReference type="GO" id="GO:0016791">
    <property type="term" value="F:phosphatase activity"/>
    <property type="evidence" value="ECO:0007669"/>
    <property type="project" value="TreeGrafter"/>
</dbReference>
<dbReference type="SMART" id="SM00855">
    <property type="entry name" value="PGAM"/>
    <property type="match status" value="1"/>
</dbReference>
<dbReference type="SUPFAM" id="SSF53254">
    <property type="entry name" value="Phosphoglycerate mutase-like"/>
    <property type="match status" value="1"/>
</dbReference>
<name>A0A1X0VFR2_LEUPS</name>
<dbReference type="GO" id="GO:0005737">
    <property type="term" value="C:cytoplasm"/>
    <property type="evidence" value="ECO:0007669"/>
    <property type="project" value="TreeGrafter"/>
</dbReference>
<reference evidence="3 4" key="1">
    <citation type="journal article" date="2017" name="Front. Microbiol.">
        <title>Genomic Characterization of Dairy Associated Leuconostoc Species and Diversity of Leuconostocs in Undefined Mixed Mesophilic Starter Cultures.</title>
        <authorList>
            <person name="Frantzen C.A."/>
            <person name="Kot W."/>
            <person name="Pedersen T.B."/>
            <person name="Ardo Y.M."/>
            <person name="Broadbent J.R."/>
            <person name="Neve H."/>
            <person name="Hansen L.H."/>
            <person name="Dal Bello F."/>
            <person name="Ostlie H.M."/>
            <person name="Kleppen H.P."/>
            <person name="Vogensen F.K."/>
            <person name="Holo H."/>
        </authorList>
    </citation>
    <scope>NUCLEOTIDE SEQUENCE [LARGE SCALE GENOMIC DNA]</scope>
    <source>
        <strain evidence="3 4">LMGCF08</strain>
    </source>
</reference>
<evidence type="ECO:0000256" key="1">
    <source>
        <dbReference type="PIRSR" id="PIRSR613078-1"/>
    </source>
</evidence>
<dbReference type="EMBL" id="MPLS01000002">
    <property type="protein sequence ID" value="ORI98582.1"/>
    <property type="molecule type" value="Genomic_DNA"/>
</dbReference>
<feature type="active site" description="Proton donor/acceptor" evidence="1">
    <location>
        <position position="85"/>
    </location>
</feature>
<dbReference type="PANTHER" id="PTHR48100">
    <property type="entry name" value="BROAD-SPECIFICITY PHOSPHATASE YOR283W-RELATED"/>
    <property type="match status" value="1"/>
</dbReference>
<dbReference type="InterPro" id="IPR013078">
    <property type="entry name" value="His_Pase_superF_clade-1"/>
</dbReference>
<feature type="active site" description="Tele-phosphohistidine intermediate" evidence="1">
    <location>
        <position position="9"/>
    </location>
</feature>
<protein>
    <submittedName>
        <fullName evidence="3">Histidine phosphatase family protein</fullName>
    </submittedName>
</protein>
<dbReference type="Proteomes" id="UP000192288">
    <property type="component" value="Unassembled WGS sequence"/>
</dbReference>
<evidence type="ECO:0000313" key="3">
    <source>
        <dbReference type="EMBL" id="ORI98582.1"/>
    </source>
</evidence>
<dbReference type="CDD" id="cd07067">
    <property type="entry name" value="HP_PGM_like"/>
    <property type="match status" value="1"/>
</dbReference>
<comment type="caution">
    <text evidence="3">The sequence shown here is derived from an EMBL/GenBank/DDBJ whole genome shotgun (WGS) entry which is preliminary data.</text>
</comment>